<dbReference type="EMBL" id="KJ489402">
    <property type="protein sequence ID" value="AIF72063.1"/>
    <property type="molecule type" value="Genomic_DNA"/>
</dbReference>
<keyword evidence="3" id="KW-1185">Reference proteome</keyword>
<sequence>MNMYILYVSYPYEGGYVYGVFSTLGEAEKARNNEEFDYARKYMRIQPITLDKPTQIII</sequence>
<dbReference type="Pfam" id="PF24024">
    <property type="entry name" value="DUF7336"/>
    <property type="match status" value="1"/>
</dbReference>
<evidence type="ECO:0000313" key="2">
    <source>
        <dbReference type="EMBL" id="AIF72063.1"/>
    </source>
</evidence>
<reference evidence="2 3" key="2">
    <citation type="journal article" date="2016" name="Virology (Lond)">
        <title>Genomic characterization and comparison of seven Myoviridae bacteriophage infecting Bacillus thuringiensis.</title>
        <authorList>
            <person name="Sauder A.B."/>
            <person name="Quinn M.R."/>
            <person name="Brouillette A."/>
            <person name="Caruso S."/>
            <person name="Cresawn S."/>
            <person name="Erill I."/>
            <person name="Lewis L."/>
            <person name="Loesser-Casey K."/>
            <person name="Pate M."/>
            <person name="Scott C."/>
            <person name="Stockwell S."/>
            <person name="Temple L."/>
        </authorList>
    </citation>
    <scope>NUCLEOTIDE SEQUENCE [LARGE SCALE GENOMIC DNA]</scope>
</reference>
<dbReference type="Proteomes" id="UP000028561">
    <property type="component" value="Segment"/>
</dbReference>
<name>A0A075LYU0_9CAUD</name>
<dbReference type="KEGG" id="vg:20283174"/>
<reference evidence="3" key="1">
    <citation type="submission" date="2014-09" db="EMBL/GenBank/DDBJ databases">
        <title>Genomic characterization and comparison of seven Myoviridae bacteriophage infecting Bacillus thuringiensis.</title>
        <authorList>
            <person name="Sauder A.B."/>
            <person name="McKenzie Q.R."/>
            <person name="Temple L.M."/>
            <person name="Alexis B.K."/>
            <person name="Al-Atrache Z."/>
            <person name="Lewis L.O."/>
            <person name="Loesser-Casey K.E."/>
            <person name="Mitchell K.J."/>
        </authorList>
    </citation>
    <scope>NUCLEOTIDE SEQUENCE [LARGE SCALE GENOMIC DNA]</scope>
</reference>
<organism evidence="2 3">
    <name type="scientific">Bacillus phage Riley</name>
    <dbReference type="NCBI Taxonomy" id="1486662"/>
    <lineage>
        <taxon>Viruses</taxon>
        <taxon>Duplodnaviria</taxon>
        <taxon>Heunggongvirae</taxon>
        <taxon>Uroviricota</taxon>
        <taxon>Caudoviricetes</taxon>
        <taxon>Herelleviridae</taxon>
        <taxon>Bastillevirinae</taxon>
        <taxon>Bequatrovirus</taxon>
        <taxon>Bequatrovirus riley</taxon>
    </lineage>
</organism>
<feature type="domain" description="DUF7336" evidence="1">
    <location>
        <begin position="1"/>
        <end position="46"/>
    </location>
</feature>
<accession>A0A075LYU0</accession>
<protein>
    <recommendedName>
        <fullName evidence="1">DUF7336 domain-containing protein</fullName>
    </recommendedName>
</protein>
<proteinExistence type="predicted"/>
<evidence type="ECO:0000259" key="1">
    <source>
        <dbReference type="Pfam" id="PF24024"/>
    </source>
</evidence>
<dbReference type="InterPro" id="IPR055760">
    <property type="entry name" value="DUF7336"/>
</dbReference>
<evidence type="ECO:0000313" key="3">
    <source>
        <dbReference type="Proteomes" id="UP000028561"/>
    </source>
</evidence>
<dbReference type="GeneID" id="20283174"/>
<dbReference type="RefSeq" id="YP_009055952.1">
    <property type="nucleotide sequence ID" value="NC_024788.1"/>
</dbReference>